<gene>
    <name evidence="1" type="ORF">GCM10008957_24560</name>
</gene>
<evidence type="ECO:0000313" key="2">
    <source>
        <dbReference type="Proteomes" id="UP000603865"/>
    </source>
</evidence>
<comment type="caution">
    <text evidence="1">The sequence shown here is derived from an EMBL/GenBank/DDBJ whole genome shotgun (WGS) entry which is preliminary data.</text>
</comment>
<evidence type="ECO:0000313" key="1">
    <source>
        <dbReference type="EMBL" id="GGR10895.1"/>
    </source>
</evidence>
<dbReference type="AlphaFoldDB" id="A0A918C9Z0"/>
<reference evidence="1" key="2">
    <citation type="submission" date="2020-09" db="EMBL/GenBank/DDBJ databases">
        <authorList>
            <person name="Sun Q."/>
            <person name="Ohkuma M."/>
        </authorList>
    </citation>
    <scope>NUCLEOTIDE SEQUENCE</scope>
    <source>
        <strain evidence="1">JCM 31311</strain>
    </source>
</reference>
<reference evidence="1" key="1">
    <citation type="journal article" date="2014" name="Int. J. Syst. Evol. Microbiol.">
        <title>Complete genome sequence of Corynebacterium casei LMG S-19264T (=DSM 44701T), isolated from a smear-ripened cheese.</title>
        <authorList>
            <consortium name="US DOE Joint Genome Institute (JGI-PGF)"/>
            <person name="Walter F."/>
            <person name="Albersmeier A."/>
            <person name="Kalinowski J."/>
            <person name="Ruckert C."/>
        </authorList>
    </citation>
    <scope>NUCLEOTIDE SEQUENCE</scope>
    <source>
        <strain evidence="1">JCM 31311</strain>
    </source>
</reference>
<sequence length="78" mass="8954">MYEMTIKELVERVAEATQQLNIPLTDDLEQDTEQRADDRRVIWMLFEKAEIGVAAAPTETATHRAAKWGQRLARAQRA</sequence>
<proteinExistence type="predicted"/>
<dbReference type="EMBL" id="BMQL01000012">
    <property type="protein sequence ID" value="GGR10895.1"/>
    <property type="molecule type" value="Genomic_DNA"/>
</dbReference>
<dbReference type="RefSeq" id="WP_189090777.1">
    <property type="nucleotide sequence ID" value="NZ_BMQL01000012.1"/>
</dbReference>
<protein>
    <submittedName>
        <fullName evidence="1">Uncharacterized protein</fullName>
    </submittedName>
</protein>
<dbReference type="Proteomes" id="UP000603865">
    <property type="component" value="Unassembled WGS sequence"/>
</dbReference>
<name>A0A918C9Z0_9DEIO</name>
<accession>A0A918C9Z0</accession>
<organism evidence="1 2">
    <name type="scientific">Deinococcus ruber</name>
    <dbReference type="NCBI Taxonomy" id="1848197"/>
    <lineage>
        <taxon>Bacteria</taxon>
        <taxon>Thermotogati</taxon>
        <taxon>Deinococcota</taxon>
        <taxon>Deinococci</taxon>
        <taxon>Deinococcales</taxon>
        <taxon>Deinococcaceae</taxon>
        <taxon>Deinococcus</taxon>
    </lineage>
</organism>
<keyword evidence="2" id="KW-1185">Reference proteome</keyword>